<dbReference type="EMBL" id="LAZR01000109">
    <property type="protein sequence ID" value="KKN90519.1"/>
    <property type="molecule type" value="Genomic_DNA"/>
</dbReference>
<dbReference type="PANTHER" id="PTHR35936">
    <property type="entry name" value="MEMBRANE-BOUND LYTIC MUREIN TRANSGLYCOSYLASE F"/>
    <property type="match status" value="1"/>
</dbReference>
<proteinExistence type="predicted"/>
<keyword evidence="1" id="KW-0732">Signal</keyword>
<dbReference type="Pfam" id="PF00497">
    <property type="entry name" value="SBP_bac_3"/>
    <property type="match status" value="1"/>
</dbReference>
<dbReference type="SMART" id="SM00062">
    <property type="entry name" value="PBPb"/>
    <property type="match status" value="1"/>
</dbReference>
<name>A0A0F9UFT3_9ZZZZ</name>
<accession>A0A0F9UFT3</accession>
<evidence type="ECO:0000259" key="2">
    <source>
        <dbReference type="SMART" id="SM00062"/>
    </source>
</evidence>
<comment type="caution">
    <text evidence="3">The sequence shown here is derived from an EMBL/GenBank/DDBJ whole genome shotgun (WGS) entry which is preliminary data.</text>
</comment>
<evidence type="ECO:0000256" key="1">
    <source>
        <dbReference type="ARBA" id="ARBA00022729"/>
    </source>
</evidence>
<protein>
    <recommendedName>
        <fullName evidence="2">Solute-binding protein family 3/N-terminal domain-containing protein</fullName>
    </recommendedName>
</protein>
<dbReference type="AlphaFoldDB" id="A0A0F9UFT3"/>
<feature type="domain" description="Solute-binding protein family 3/N-terminal" evidence="2">
    <location>
        <begin position="38"/>
        <end position="289"/>
    </location>
</feature>
<dbReference type="Gene3D" id="3.40.190.10">
    <property type="entry name" value="Periplasmic binding protein-like II"/>
    <property type="match status" value="3"/>
</dbReference>
<dbReference type="SUPFAM" id="SSF53850">
    <property type="entry name" value="Periplasmic binding protein-like II"/>
    <property type="match status" value="1"/>
</dbReference>
<reference evidence="3" key="1">
    <citation type="journal article" date="2015" name="Nature">
        <title>Complex archaea that bridge the gap between prokaryotes and eukaryotes.</title>
        <authorList>
            <person name="Spang A."/>
            <person name="Saw J.H."/>
            <person name="Jorgensen S.L."/>
            <person name="Zaremba-Niedzwiedzka K."/>
            <person name="Martijn J."/>
            <person name="Lind A.E."/>
            <person name="van Eijk R."/>
            <person name="Schleper C."/>
            <person name="Guy L."/>
            <person name="Ettema T.J."/>
        </authorList>
    </citation>
    <scope>NUCLEOTIDE SEQUENCE</scope>
</reference>
<organism evidence="3">
    <name type="scientific">marine sediment metagenome</name>
    <dbReference type="NCBI Taxonomy" id="412755"/>
    <lineage>
        <taxon>unclassified sequences</taxon>
        <taxon>metagenomes</taxon>
        <taxon>ecological metagenomes</taxon>
    </lineage>
</organism>
<evidence type="ECO:0000313" key="3">
    <source>
        <dbReference type="EMBL" id="KKN90519.1"/>
    </source>
</evidence>
<dbReference type="InterPro" id="IPR001638">
    <property type="entry name" value="Solute-binding_3/MltF_N"/>
</dbReference>
<sequence length="298" mass="33649">MLSLRVIGLCCCLLLAMPVQAFNITHIRDHDEIIESGYLKVAVYENYPPYSFMQDGQPRGVDVELAKALAAELGVELRLQWMTPDENFDGDLRNHLWKGHYLRPGQIADVMLRAPNDKAYSNMRDDLGLPAHELIHMFGPYQQERWQAAYDPRKIDAVPSIAIFQYHPVGVEEDSIPAFYLASVMNGQLSKMTRHYRNLGQAFAAMETGEVHAVMGTQAEIDWLLAEHADAGMQLTENAYPNMGKQVWDLGMAVHDSNRQLAYALGDIAEAMVLDGRMAALYADYGLRYMLPSYYTDI</sequence>
<gene>
    <name evidence="3" type="ORF">LCGC14_0226600</name>
</gene>